<feature type="compositionally biased region" description="Gly residues" evidence="1">
    <location>
        <begin position="168"/>
        <end position="178"/>
    </location>
</feature>
<dbReference type="AlphaFoldDB" id="A0A699YQZ6"/>
<comment type="caution">
    <text evidence="2">The sequence shown here is derived from an EMBL/GenBank/DDBJ whole genome shotgun (WGS) entry which is preliminary data.</text>
</comment>
<feature type="non-terminal residue" evidence="2">
    <location>
        <position position="1"/>
    </location>
</feature>
<protein>
    <submittedName>
        <fullName evidence="2">Uncharacterized protein</fullName>
    </submittedName>
</protein>
<proteinExistence type="predicted"/>
<reference evidence="2 3" key="1">
    <citation type="submission" date="2020-02" db="EMBL/GenBank/DDBJ databases">
        <title>Draft genome sequence of Haematococcus lacustris strain NIES-144.</title>
        <authorList>
            <person name="Morimoto D."/>
            <person name="Nakagawa S."/>
            <person name="Yoshida T."/>
            <person name="Sawayama S."/>
        </authorList>
    </citation>
    <scope>NUCLEOTIDE SEQUENCE [LARGE SCALE GENOMIC DNA]</scope>
    <source>
        <strain evidence="2 3">NIES-144</strain>
    </source>
</reference>
<keyword evidence="3" id="KW-1185">Reference proteome</keyword>
<name>A0A699YQZ6_HAELA</name>
<evidence type="ECO:0000256" key="1">
    <source>
        <dbReference type="SAM" id="MobiDB-lite"/>
    </source>
</evidence>
<sequence length="200" mass="19210">QLPLTDTRLPTTSAAPLPRHLAPTRSTRAPSQSLSVSTTSAESPAFASDALALSLLLAATGMHPAPSAELFPADQGTASGQAAGGAALAHTMAKAAGAGGAAGQLPSAASLPPNLSGLGCWGEGGGAYGGHGEDLGSVGDDERGGDETGCARAKAGKSAAVDAFFSGASGGGGKGQGQQGQVQAHAQGLRLYKGRPGGKG</sequence>
<dbReference type="Proteomes" id="UP000485058">
    <property type="component" value="Unassembled WGS sequence"/>
</dbReference>
<organism evidence="2 3">
    <name type="scientific">Haematococcus lacustris</name>
    <name type="common">Green alga</name>
    <name type="synonym">Haematococcus pluvialis</name>
    <dbReference type="NCBI Taxonomy" id="44745"/>
    <lineage>
        <taxon>Eukaryota</taxon>
        <taxon>Viridiplantae</taxon>
        <taxon>Chlorophyta</taxon>
        <taxon>core chlorophytes</taxon>
        <taxon>Chlorophyceae</taxon>
        <taxon>CS clade</taxon>
        <taxon>Chlamydomonadales</taxon>
        <taxon>Haematococcaceae</taxon>
        <taxon>Haematococcus</taxon>
    </lineage>
</organism>
<evidence type="ECO:0000313" key="3">
    <source>
        <dbReference type="Proteomes" id="UP000485058"/>
    </source>
</evidence>
<feature type="non-terminal residue" evidence="2">
    <location>
        <position position="200"/>
    </location>
</feature>
<feature type="region of interest" description="Disordered" evidence="1">
    <location>
        <begin position="131"/>
        <end position="153"/>
    </location>
</feature>
<feature type="compositionally biased region" description="Low complexity" evidence="1">
    <location>
        <begin position="179"/>
        <end position="188"/>
    </location>
</feature>
<accession>A0A699YQZ6</accession>
<evidence type="ECO:0000313" key="2">
    <source>
        <dbReference type="EMBL" id="GFH08609.1"/>
    </source>
</evidence>
<gene>
    <name evidence="2" type="ORF">HaLaN_03595</name>
</gene>
<feature type="region of interest" description="Disordered" evidence="1">
    <location>
        <begin position="1"/>
        <end position="37"/>
    </location>
</feature>
<feature type="compositionally biased region" description="Polar residues" evidence="1">
    <location>
        <begin position="24"/>
        <end position="37"/>
    </location>
</feature>
<feature type="region of interest" description="Disordered" evidence="1">
    <location>
        <begin position="165"/>
        <end position="200"/>
    </location>
</feature>
<dbReference type="EMBL" id="BLLF01000171">
    <property type="protein sequence ID" value="GFH08609.1"/>
    <property type="molecule type" value="Genomic_DNA"/>
</dbReference>